<comment type="caution">
    <text evidence="1">The sequence shown here is derived from an EMBL/GenBank/DDBJ whole genome shotgun (WGS) entry which is preliminary data.</text>
</comment>
<proteinExistence type="predicted"/>
<dbReference type="AlphaFoldDB" id="A0A9J5WYE3"/>
<evidence type="ECO:0000313" key="2">
    <source>
        <dbReference type="Proteomes" id="UP000824120"/>
    </source>
</evidence>
<protein>
    <submittedName>
        <fullName evidence="1">Uncharacterized protein</fullName>
    </submittedName>
</protein>
<keyword evidence="2" id="KW-1185">Reference proteome</keyword>
<accession>A0A9J5WYE3</accession>
<name>A0A9J5WYE3_SOLCO</name>
<evidence type="ECO:0000313" key="1">
    <source>
        <dbReference type="EMBL" id="KAG5580084.1"/>
    </source>
</evidence>
<organism evidence="1 2">
    <name type="scientific">Solanum commersonii</name>
    <name type="common">Commerson's wild potato</name>
    <name type="synonym">Commerson's nightshade</name>
    <dbReference type="NCBI Taxonomy" id="4109"/>
    <lineage>
        <taxon>Eukaryota</taxon>
        <taxon>Viridiplantae</taxon>
        <taxon>Streptophyta</taxon>
        <taxon>Embryophyta</taxon>
        <taxon>Tracheophyta</taxon>
        <taxon>Spermatophyta</taxon>
        <taxon>Magnoliopsida</taxon>
        <taxon>eudicotyledons</taxon>
        <taxon>Gunneridae</taxon>
        <taxon>Pentapetalae</taxon>
        <taxon>asterids</taxon>
        <taxon>lamiids</taxon>
        <taxon>Solanales</taxon>
        <taxon>Solanaceae</taxon>
        <taxon>Solanoideae</taxon>
        <taxon>Solaneae</taxon>
        <taxon>Solanum</taxon>
    </lineage>
</organism>
<reference evidence="1 2" key="1">
    <citation type="submission" date="2020-09" db="EMBL/GenBank/DDBJ databases">
        <title>De no assembly of potato wild relative species, Solanum commersonii.</title>
        <authorList>
            <person name="Cho K."/>
        </authorList>
    </citation>
    <scope>NUCLEOTIDE SEQUENCE [LARGE SCALE GENOMIC DNA]</scope>
    <source>
        <strain evidence="1">LZ3.2</strain>
        <tissue evidence="1">Leaf</tissue>
    </source>
</reference>
<dbReference type="EMBL" id="JACXVP010000010">
    <property type="protein sequence ID" value="KAG5580084.1"/>
    <property type="molecule type" value="Genomic_DNA"/>
</dbReference>
<dbReference type="Proteomes" id="UP000824120">
    <property type="component" value="Chromosome 10"/>
</dbReference>
<gene>
    <name evidence="1" type="ORF">H5410_050711</name>
</gene>
<sequence>MITQLLRDEGIEEEELDMTVAKHPDLISKIVHVTTTKALDTSHGPVLSAQEWQACDYNVMARLFGIAEL</sequence>